<accession>A0A1B2E784</accession>
<reference evidence="6" key="1">
    <citation type="submission" date="2016-08" db="EMBL/GenBank/DDBJ databases">
        <title>Complete Genome Seqeunce of Paenibacillus sp. nov. IHBB 9852 from high altitute lake of Indian trans-Himalayas.</title>
        <authorList>
            <person name="Kiran S."/>
            <person name="Swarnkar M.K."/>
            <person name="Rana A."/>
            <person name="Tewari R."/>
            <person name="Gulati A."/>
        </authorList>
    </citation>
    <scope>NUCLEOTIDE SEQUENCE [LARGE SCALE GENOMIC DNA]</scope>
    <source>
        <strain evidence="6">IHBB 9852</strain>
    </source>
</reference>
<dbReference type="KEGG" id="pib:BBD41_25990"/>
<dbReference type="EMBL" id="CP016809">
    <property type="protein sequence ID" value="ANY75752.1"/>
    <property type="molecule type" value="Genomic_DNA"/>
</dbReference>
<keyword evidence="2 4" id="KW-0378">Hydrolase</keyword>
<dbReference type="SUPFAM" id="SSF51126">
    <property type="entry name" value="Pectin lyase-like"/>
    <property type="match status" value="1"/>
</dbReference>
<keyword evidence="3 4" id="KW-0326">Glycosidase</keyword>
<evidence type="ECO:0000256" key="4">
    <source>
        <dbReference type="RuleBase" id="RU361169"/>
    </source>
</evidence>
<dbReference type="GO" id="GO:0004650">
    <property type="term" value="F:polygalacturonase activity"/>
    <property type="evidence" value="ECO:0007669"/>
    <property type="project" value="InterPro"/>
</dbReference>
<dbReference type="SMART" id="SM00710">
    <property type="entry name" value="PbH1"/>
    <property type="match status" value="5"/>
</dbReference>
<evidence type="ECO:0000256" key="3">
    <source>
        <dbReference type="ARBA" id="ARBA00023295"/>
    </source>
</evidence>
<dbReference type="InterPro" id="IPR011050">
    <property type="entry name" value="Pectin_lyase_fold/virulence"/>
</dbReference>
<gene>
    <name evidence="6" type="ORF">BBD41_25990</name>
</gene>
<dbReference type="InterPro" id="IPR024535">
    <property type="entry name" value="RHGA/B-epi-like_pectate_lyase"/>
</dbReference>
<dbReference type="PROSITE" id="PS00502">
    <property type="entry name" value="POLYGALACTURONASE"/>
    <property type="match status" value="1"/>
</dbReference>
<feature type="domain" description="Rhamnogalacturonase A/B/Epimerase-like pectate lyase" evidence="5">
    <location>
        <begin position="23"/>
        <end position="74"/>
    </location>
</feature>
<protein>
    <submittedName>
        <fullName evidence="6">Glycoside hydrolase</fullName>
    </submittedName>
</protein>
<proteinExistence type="inferred from homology"/>
<organism evidence="6">
    <name type="scientific">Paenibacillus ihbetae</name>
    <dbReference type="NCBI Taxonomy" id="1870820"/>
    <lineage>
        <taxon>Bacteria</taxon>
        <taxon>Bacillati</taxon>
        <taxon>Bacillota</taxon>
        <taxon>Bacilli</taxon>
        <taxon>Bacillales</taxon>
        <taxon>Paenibacillaceae</taxon>
        <taxon>Paenibacillus</taxon>
    </lineage>
</organism>
<evidence type="ECO:0000256" key="1">
    <source>
        <dbReference type="ARBA" id="ARBA00008834"/>
    </source>
</evidence>
<dbReference type="PANTHER" id="PTHR31339">
    <property type="entry name" value="PECTIN LYASE-RELATED"/>
    <property type="match status" value="1"/>
</dbReference>
<dbReference type="Pfam" id="PF00295">
    <property type="entry name" value="Glyco_hydro_28"/>
    <property type="match status" value="1"/>
</dbReference>
<dbReference type="RefSeq" id="WP_099479524.1">
    <property type="nucleotide sequence ID" value="NZ_CP016809.1"/>
</dbReference>
<dbReference type="Gene3D" id="2.160.20.10">
    <property type="entry name" value="Single-stranded right-handed beta-helix, Pectin lyase-like"/>
    <property type="match status" value="1"/>
</dbReference>
<evidence type="ECO:0000313" key="6">
    <source>
        <dbReference type="EMBL" id="ANY75752.1"/>
    </source>
</evidence>
<dbReference type="Pfam" id="PF12708">
    <property type="entry name" value="Pect-lyase_RHGA_epim"/>
    <property type="match status" value="1"/>
</dbReference>
<sequence length="523" mass="57452">MIKQTEEAICPDLPVIPEYTVMITDYGAVGDGVYDNTQAFHQAIEACAKAGGGKVVIPPGIWHTGPLTLQSRIELHASAGALVMFSKQFEAYPIRMSTYEGRQMFRCQSPLDGEGLEDIAITGSGIFDGGGEAWRPVKQGKLTESQWDRLIHTGGVVDDEGLWWPTPAARDGKENLARIEQTGSRNPQDYEPVRDYLRPNLLSLRNCKRILLSGPTFQNSAAWCLHPWASEQITIQNITVRNPWYAQNGDGLDIDSCKYVIVENSSFDVGDDAICLKSGKNEAGRLLGKPSERISIRNCTVYHGHGGIVIGSEMSGGIKDVHVSDCTFIGTDIGIRFKSCRGRGGVVENIFIERIRMRDIDGDAISFNLYYEGKAGSGEYQAEAMLPVTEETPVFRNIVIQDIVCSGAHTALLINGLPEMPVEKVTVMRSAITSREGIVCRNGKNLTIQDMVLRNQDNPLLLFHQSRNVQVVNVKGESDSLDDRLLVVTGERSGQIECSGLHADRAGQIMISSEVEPEEVVIK</sequence>
<name>A0A1B2E784_9BACL</name>
<dbReference type="InterPro" id="IPR006626">
    <property type="entry name" value="PbH1"/>
</dbReference>
<comment type="similarity">
    <text evidence="1 4">Belongs to the glycosyl hydrolase 28 family.</text>
</comment>
<evidence type="ECO:0000259" key="5">
    <source>
        <dbReference type="Pfam" id="PF12708"/>
    </source>
</evidence>
<evidence type="ECO:0000256" key="2">
    <source>
        <dbReference type="ARBA" id="ARBA00022801"/>
    </source>
</evidence>
<dbReference type="InterPro" id="IPR000743">
    <property type="entry name" value="Glyco_hydro_28"/>
</dbReference>
<dbReference type="InterPro" id="IPR051801">
    <property type="entry name" value="GH28_Enzymes"/>
</dbReference>
<dbReference type="AlphaFoldDB" id="A0A1B2E784"/>
<dbReference type="GO" id="GO:0005975">
    <property type="term" value="P:carbohydrate metabolic process"/>
    <property type="evidence" value="ECO:0007669"/>
    <property type="project" value="InterPro"/>
</dbReference>
<dbReference type="PANTHER" id="PTHR31339:SF9">
    <property type="entry name" value="PLASMIN AND FIBRONECTIN-BINDING PROTEIN A"/>
    <property type="match status" value="1"/>
</dbReference>
<dbReference type="InterPro" id="IPR012334">
    <property type="entry name" value="Pectin_lyas_fold"/>
</dbReference>